<evidence type="ECO:0000313" key="1">
    <source>
        <dbReference type="Proteomes" id="UP000887579"/>
    </source>
</evidence>
<dbReference type="Proteomes" id="UP000887579">
    <property type="component" value="Unplaced"/>
</dbReference>
<accession>A0AC34GRA3</accession>
<reference evidence="2" key="1">
    <citation type="submission" date="2022-11" db="UniProtKB">
        <authorList>
            <consortium name="WormBaseParasite"/>
        </authorList>
    </citation>
    <scope>IDENTIFICATION</scope>
</reference>
<evidence type="ECO:0000313" key="2">
    <source>
        <dbReference type="WBParaSite" id="ES5_v2.g700.t1"/>
    </source>
</evidence>
<organism evidence="1 2">
    <name type="scientific">Panagrolaimus sp. ES5</name>
    <dbReference type="NCBI Taxonomy" id="591445"/>
    <lineage>
        <taxon>Eukaryota</taxon>
        <taxon>Metazoa</taxon>
        <taxon>Ecdysozoa</taxon>
        <taxon>Nematoda</taxon>
        <taxon>Chromadorea</taxon>
        <taxon>Rhabditida</taxon>
        <taxon>Tylenchina</taxon>
        <taxon>Panagrolaimomorpha</taxon>
        <taxon>Panagrolaimoidea</taxon>
        <taxon>Panagrolaimidae</taxon>
        <taxon>Panagrolaimus</taxon>
    </lineage>
</organism>
<protein>
    <submittedName>
        <fullName evidence="2">Uncharacterized protein</fullName>
    </submittedName>
</protein>
<dbReference type="WBParaSite" id="ES5_v2.g700.t1">
    <property type="protein sequence ID" value="ES5_v2.g700.t1"/>
    <property type="gene ID" value="ES5_v2.g700"/>
</dbReference>
<sequence length="160" mass="17339">MLSKLVHTSRVGFTQVARFSSAATAKQPSSNGEQLKTLFINVQDGIAVVKLDVPDAKENSFTQEVANDFRKIVDQIQQDDNIKGVVVISVKPNSFIAGADIKLIDTFKTADEADKYVRDGPILLEKLEKSKKPVVAAIMGTCMGGGLELTLACHYGFVSH</sequence>
<name>A0AC34GRA3_9BILA</name>
<proteinExistence type="predicted"/>